<protein>
    <submittedName>
        <fullName evidence="1">Uncharacterized protein</fullName>
    </submittedName>
</protein>
<comment type="caution">
    <text evidence="1">The sequence shown here is derived from an EMBL/GenBank/DDBJ whole genome shotgun (WGS) entry which is preliminary data.</text>
</comment>
<dbReference type="EMBL" id="OFSP01000037">
    <property type="protein sequence ID" value="SOY64187.1"/>
    <property type="molecule type" value="Genomic_DNA"/>
</dbReference>
<reference evidence="1 2" key="1">
    <citation type="submission" date="2018-01" db="EMBL/GenBank/DDBJ databases">
        <authorList>
            <person name="Clerissi C."/>
        </authorList>
    </citation>
    <scope>NUCLEOTIDE SEQUENCE [LARGE SCALE GENOMIC DNA]</scope>
    <source>
        <strain evidence="1">Cupriavidus taiwanensis STM 3521</strain>
    </source>
</reference>
<sequence>MRPVVGIMAGYECSSRVTKTNVLRQIGSPITAELNEFDPIIAARPRTNNVRRAIAARVIDNDQFQIPIALLEHGCNRHVRAFARFERRHENAY</sequence>
<dbReference type="Proteomes" id="UP000256297">
    <property type="component" value="Chromosome CBM2589_a"/>
</dbReference>
<organism evidence="1 2">
    <name type="scientific">Cupriavidus taiwanensis</name>
    <dbReference type="NCBI Taxonomy" id="164546"/>
    <lineage>
        <taxon>Bacteria</taxon>
        <taxon>Pseudomonadati</taxon>
        <taxon>Pseudomonadota</taxon>
        <taxon>Betaproteobacteria</taxon>
        <taxon>Burkholderiales</taxon>
        <taxon>Burkholderiaceae</taxon>
        <taxon>Cupriavidus</taxon>
    </lineage>
</organism>
<accession>A0A976A6N4</accession>
<evidence type="ECO:0000313" key="1">
    <source>
        <dbReference type="EMBL" id="SOY64187.1"/>
    </source>
</evidence>
<gene>
    <name evidence="1" type="ORF">CBM2589_A70303</name>
</gene>
<proteinExistence type="predicted"/>
<name>A0A976A6N4_9BURK</name>
<evidence type="ECO:0000313" key="2">
    <source>
        <dbReference type="Proteomes" id="UP000256297"/>
    </source>
</evidence>
<dbReference type="AlphaFoldDB" id="A0A976A6N4"/>